<name>A0A9N9TMX2_PHYSR</name>
<dbReference type="Gene3D" id="3.40.309.10">
    <property type="entry name" value="Aldehyde Dehydrogenase, Chain A, domain 2"/>
    <property type="match status" value="1"/>
</dbReference>
<dbReference type="FunFam" id="3.40.605.10:FF:000050">
    <property type="entry name" value="Aldehyde dehydrogenase, mitochondrial"/>
    <property type="match status" value="1"/>
</dbReference>
<accession>A0A9N9TMX2</accession>
<dbReference type="InterPro" id="IPR016163">
    <property type="entry name" value="Ald_DH_C"/>
</dbReference>
<dbReference type="PANTHER" id="PTHR11699">
    <property type="entry name" value="ALDEHYDE DEHYDROGENASE-RELATED"/>
    <property type="match status" value="1"/>
</dbReference>
<gene>
    <name evidence="6" type="ORF">PHYEVI_LOCUS4792</name>
</gene>
<dbReference type="FunFam" id="3.40.309.10:FF:000001">
    <property type="entry name" value="Mitochondrial aldehyde dehydrogenase 2"/>
    <property type="match status" value="1"/>
</dbReference>
<dbReference type="PROSITE" id="PS00687">
    <property type="entry name" value="ALDEHYDE_DEHYDR_GLU"/>
    <property type="match status" value="1"/>
</dbReference>
<dbReference type="SUPFAM" id="SSF53720">
    <property type="entry name" value="ALDH-like"/>
    <property type="match status" value="1"/>
</dbReference>
<evidence type="ECO:0000256" key="3">
    <source>
        <dbReference type="PROSITE-ProRule" id="PRU10007"/>
    </source>
</evidence>
<dbReference type="Proteomes" id="UP001153712">
    <property type="component" value="Chromosome 2"/>
</dbReference>
<protein>
    <recommendedName>
        <fullName evidence="5">Aldehyde dehydrogenase domain-containing protein</fullName>
    </recommendedName>
</protein>
<dbReference type="FunFam" id="3.40.605.10:FF:000026">
    <property type="entry name" value="Aldehyde dehydrogenase, putative"/>
    <property type="match status" value="1"/>
</dbReference>
<comment type="similarity">
    <text evidence="1 4">Belongs to the aldehyde dehydrogenase family.</text>
</comment>
<evidence type="ECO:0000256" key="4">
    <source>
        <dbReference type="RuleBase" id="RU003345"/>
    </source>
</evidence>
<evidence type="ECO:0000313" key="6">
    <source>
        <dbReference type="EMBL" id="CAG9858403.1"/>
    </source>
</evidence>
<evidence type="ECO:0000256" key="2">
    <source>
        <dbReference type="ARBA" id="ARBA00023002"/>
    </source>
</evidence>
<keyword evidence="2 4" id="KW-0560">Oxidoreductase</keyword>
<dbReference type="PROSITE" id="PS00070">
    <property type="entry name" value="ALDEHYDE_DEHYDR_CYS"/>
    <property type="match status" value="1"/>
</dbReference>
<dbReference type="EMBL" id="OU900095">
    <property type="protein sequence ID" value="CAG9858403.1"/>
    <property type="molecule type" value="Genomic_DNA"/>
</dbReference>
<evidence type="ECO:0000256" key="1">
    <source>
        <dbReference type="ARBA" id="ARBA00009986"/>
    </source>
</evidence>
<dbReference type="GO" id="GO:0016620">
    <property type="term" value="F:oxidoreductase activity, acting on the aldehyde or oxo group of donors, NAD or NADP as acceptor"/>
    <property type="evidence" value="ECO:0007669"/>
    <property type="project" value="InterPro"/>
</dbReference>
<dbReference type="OrthoDB" id="310895at2759"/>
<sequence>MMNMNQPKVDIKYTKMFINNEWTDAVSKKTMPVTNPSTGKSIAQVAEGDKPDIDKAVQAAKMAFSTGSEWRMMDASKRGHMMMKLADLMERDIKELAMMESMNNGKPVDMAMIDMQLSVNTMRYYAGWADKIHGDTIPSDGPLVTMTVKEPVGVVGQIIPWTYPVLMLVWKWGPALATGCTIVMKPAEQTPLTALMMAALAKEAGFPKGVINVVTGMGPTAGHALAMHPDVMKIAFTGSNEVGHLVMEAAAKSNLKKVTLELGGKSPMVVFDDVNVDEAVAMAHKAVFMNQGQTCCGGTRTFVHEKIYDEFVKKATEMAKARKVGNPFDNGVQQGPQVDQETLDKITKMVETGKKEGAKLMTGGKRIGTTGYFFEPTVFADVTDNMTIAKEEIFGPVQAIMKFSKMEEVIRRANMTHFGLAAGVMTNDINRAMMFTHLVKAGTVWVNTYNYLVPQMPFGGYKESGMGRDLGKESLEEYLETKSILIQMPKKMTEMMKMMTMNEH</sequence>
<organism evidence="6 7">
    <name type="scientific">Phyllotreta striolata</name>
    <name type="common">Striped flea beetle</name>
    <name type="synonym">Crioceris striolata</name>
    <dbReference type="NCBI Taxonomy" id="444603"/>
    <lineage>
        <taxon>Eukaryota</taxon>
        <taxon>Metazoa</taxon>
        <taxon>Ecdysozoa</taxon>
        <taxon>Arthropoda</taxon>
        <taxon>Hexapoda</taxon>
        <taxon>Insecta</taxon>
        <taxon>Pterygota</taxon>
        <taxon>Neoptera</taxon>
        <taxon>Endopterygota</taxon>
        <taxon>Coleoptera</taxon>
        <taxon>Polyphaga</taxon>
        <taxon>Cucujiformia</taxon>
        <taxon>Chrysomeloidea</taxon>
        <taxon>Chrysomelidae</taxon>
        <taxon>Galerucinae</taxon>
        <taxon>Alticini</taxon>
        <taxon>Phyllotreta</taxon>
    </lineage>
</organism>
<dbReference type="InterPro" id="IPR016161">
    <property type="entry name" value="Ald_DH/histidinol_DH"/>
</dbReference>
<keyword evidence="7" id="KW-1185">Reference proteome</keyword>
<dbReference type="InterPro" id="IPR029510">
    <property type="entry name" value="Ald_DH_CS_GLU"/>
</dbReference>
<evidence type="ECO:0000259" key="5">
    <source>
        <dbReference type="Pfam" id="PF00171"/>
    </source>
</evidence>
<dbReference type="AlphaFoldDB" id="A0A9N9TMX2"/>
<dbReference type="InterPro" id="IPR016160">
    <property type="entry name" value="Ald_DH_CS_CYS"/>
</dbReference>
<evidence type="ECO:0000313" key="7">
    <source>
        <dbReference type="Proteomes" id="UP001153712"/>
    </source>
</evidence>
<dbReference type="Gene3D" id="3.40.605.10">
    <property type="entry name" value="Aldehyde Dehydrogenase, Chain A, domain 1"/>
    <property type="match status" value="1"/>
</dbReference>
<dbReference type="InterPro" id="IPR015590">
    <property type="entry name" value="Aldehyde_DH_dom"/>
</dbReference>
<reference evidence="6" key="1">
    <citation type="submission" date="2022-01" db="EMBL/GenBank/DDBJ databases">
        <authorList>
            <person name="King R."/>
        </authorList>
    </citation>
    <scope>NUCLEOTIDE SEQUENCE</scope>
</reference>
<proteinExistence type="inferred from homology"/>
<dbReference type="Pfam" id="PF00171">
    <property type="entry name" value="Aldedh"/>
    <property type="match status" value="1"/>
</dbReference>
<feature type="domain" description="Aldehyde dehydrogenase" evidence="5">
    <location>
        <begin position="22"/>
        <end position="484"/>
    </location>
</feature>
<dbReference type="InterPro" id="IPR016162">
    <property type="entry name" value="Ald_DH_N"/>
</dbReference>
<feature type="active site" evidence="3">
    <location>
        <position position="261"/>
    </location>
</feature>